<dbReference type="InterPro" id="IPR051015">
    <property type="entry name" value="EvgA-like"/>
</dbReference>
<dbReference type="SMART" id="SM00448">
    <property type="entry name" value="REC"/>
    <property type="match status" value="1"/>
</dbReference>
<evidence type="ECO:0000259" key="4">
    <source>
        <dbReference type="PROSITE" id="PS50043"/>
    </source>
</evidence>
<feature type="modified residue" description="4-aspartylphosphate" evidence="3">
    <location>
        <position position="55"/>
    </location>
</feature>
<evidence type="ECO:0000259" key="5">
    <source>
        <dbReference type="PROSITE" id="PS50110"/>
    </source>
</evidence>
<evidence type="ECO:0000256" key="2">
    <source>
        <dbReference type="ARBA" id="ARBA00023125"/>
    </source>
</evidence>
<reference evidence="6" key="2">
    <citation type="submission" date="2023-01" db="EMBL/GenBank/DDBJ databases">
        <title>Draft genome sequence of Sulfitobacter pacificus strain NBRC 109915.</title>
        <authorList>
            <person name="Sun Q."/>
            <person name="Mori K."/>
        </authorList>
    </citation>
    <scope>NUCLEOTIDE SEQUENCE</scope>
    <source>
        <strain evidence="6">NBRC 109915</strain>
    </source>
</reference>
<dbReference type="GO" id="GO:0003677">
    <property type="term" value="F:DNA binding"/>
    <property type="evidence" value="ECO:0007669"/>
    <property type="project" value="UniProtKB-KW"/>
</dbReference>
<evidence type="ECO:0000313" key="7">
    <source>
        <dbReference type="Proteomes" id="UP001161388"/>
    </source>
</evidence>
<dbReference type="SUPFAM" id="SSF46894">
    <property type="entry name" value="C-terminal effector domain of the bipartite response regulators"/>
    <property type="match status" value="1"/>
</dbReference>
<dbReference type="SUPFAM" id="SSF52172">
    <property type="entry name" value="CheY-like"/>
    <property type="match status" value="1"/>
</dbReference>
<dbReference type="InterPro" id="IPR000792">
    <property type="entry name" value="Tscrpt_reg_LuxR_C"/>
</dbReference>
<evidence type="ECO:0000256" key="3">
    <source>
        <dbReference type="PROSITE-ProRule" id="PRU00169"/>
    </source>
</evidence>
<dbReference type="InterPro" id="IPR011006">
    <property type="entry name" value="CheY-like_superfamily"/>
</dbReference>
<dbReference type="PANTHER" id="PTHR45566:SF1">
    <property type="entry name" value="HTH-TYPE TRANSCRIPTIONAL REGULATOR YHJB-RELATED"/>
    <property type="match status" value="1"/>
</dbReference>
<dbReference type="CDD" id="cd17535">
    <property type="entry name" value="REC_NarL-like"/>
    <property type="match status" value="1"/>
</dbReference>
<evidence type="ECO:0000256" key="1">
    <source>
        <dbReference type="ARBA" id="ARBA00022553"/>
    </source>
</evidence>
<dbReference type="InterPro" id="IPR016032">
    <property type="entry name" value="Sig_transdc_resp-reg_C-effctor"/>
</dbReference>
<protein>
    <submittedName>
        <fullName evidence="6">DNA-binding response regulator</fullName>
    </submittedName>
</protein>
<dbReference type="EMBL" id="BSNL01000001">
    <property type="protein sequence ID" value="GLQ27417.1"/>
    <property type="molecule type" value="Genomic_DNA"/>
</dbReference>
<evidence type="ECO:0000313" key="6">
    <source>
        <dbReference type="EMBL" id="GLQ27417.1"/>
    </source>
</evidence>
<dbReference type="Pfam" id="PF00196">
    <property type="entry name" value="GerE"/>
    <property type="match status" value="1"/>
</dbReference>
<dbReference type="CDD" id="cd06170">
    <property type="entry name" value="LuxR_C_like"/>
    <property type="match status" value="1"/>
</dbReference>
<gene>
    <name evidence="6" type="ORF">GCM10007927_22200</name>
</gene>
<dbReference type="InterPro" id="IPR036388">
    <property type="entry name" value="WH-like_DNA-bd_sf"/>
</dbReference>
<accession>A0ABQ5VK52</accession>
<sequence length="203" mass="22350">MKSLLIADDHLMFGNAMAYMLSQLDPNVRVVAVGSVDQTLEQMETDGPFDLVLLDYDMPRTNGLQGLQLIQQQFPGQTVGMLSGRTDAHLVKSAIDGGAIGWLPKAMSEEPLLHALRMMAAGGRFIPKEVLAELKQLEDRWGSLTQTETQVANLVAEGLTDKEIAARMELSPKTVENHVRALLKKAGAVNRTKFAVMFMTERK</sequence>
<dbReference type="RefSeq" id="WP_284375559.1">
    <property type="nucleotide sequence ID" value="NZ_BSNL01000001.1"/>
</dbReference>
<feature type="domain" description="HTH luxR-type" evidence="4">
    <location>
        <begin position="137"/>
        <end position="202"/>
    </location>
</feature>
<comment type="caution">
    <text evidence="6">The sequence shown here is derived from an EMBL/GenBank/DDBJ whole genome shotgun (WGS) entry which is preliminary data.</text>
</comment>
<organism evidence="6 7">
    <name type="scientific">Sulfitobacter pacificus</name>
    <dbReference type="NCBI Taxonomy" id="1499314"/>
    <lineage>
        <taxon>Bacteria</taxon>
        <taxon>Pseudomonadati</taxon>
        <taxon>Pseudomonadota</taxon>
        <taxon>Alphaproteobacteria</taxon>
        <taxon>Rhodobacterales</taxon>
        <taxon>Roseobacteraceae</taxon>
        <taxon>Sulfitobacter</taxon>
    </lineage>
</organism>
<dbReference type="Pfam" id="PF00072">
    <property type="entry name" value="Response_reg"/>
    <property type="match status" value="1"/>
</dbReference>
<feature type="domain" description="Response regulatory" evidence="5">
    <location>
        <begin position="3"/>
        <end position="120"/>
    </location>
</feature>
<dbReference type="InterPro" id="IPR058245">
    <property type="entry name" value="NreC/VraR/RcsB-like_REC"/>
</dbReference>
<dbReference type="Gene3D" id="3.40.50.2300">
    <property type="match status" value="1"/>
</dbReference>
<dbReference type="SMART" id="SM00421">
    <property type="entry name" value="HTH_LUXR"/>
    <property type="match status" value="1"/>
</dbReference>
<dbReference type="Proteomes" id="UP001161388">
    <property type="component" value="Unassembled WGS sequence"/>
</dbReference>
<keyword evidence="7" id="KW-1185">Reference proteome</keyword>
<dbReference type="Gene3D" id="1.10.10.10">
    <property type="entry name" value="Winged helix-like DNA-binding domain superfamily/Winged helix DNA-binding domain"/>
    <property type="match status" value="1"/>
</dbReference>
<reference evidence="6" key="1">
    <citation type="journal article" date="2014" name="Int. J. Syst. Evol. Microbiol.">
        <title>Complete genome of a new Firmicutes species belonging to the dominant human colonic microbiota ('Ruminococcus bicirculans') reveals two chromosomes and a selective capacity to utilize plant glucans.</title>
        <authorList>
            <consortium name="NISC Comparative Sequencing Program"/>
            <person name="Wegmann U."/>
            <person name="Louis P."/>
            <person name="Goesmann A."/>
            <person name="Henrissat B."/>
            <person name="Duncan S.H."/>
            <person name="Flint H.J."/>
        </authorList>
    </citation>
    <scope>NUCLEOTIDE SEQUENCE</scope>
    <source>
        <strain evidence="6">NBRC 109915</strain>
    </source>
</reference>
<dbReference type="PROSITE" id="PS50110">
    <property type="entry name" value="RESPONSE_REGULATORY"/>
    <property type="match status" value="1"/>
</dbReference>
<name>A0ABQ5VK52_9RHOB</name>
<keyword evidence="1 3" id="KW-0597">Phosphoprotein</keyword>
<dbReference type="PROSITE" id="PS50043">
    <property type="entry name" value="HTH_LUXR_2"/>
    <property type="match status" value="1"/>
</dbReference>
<keyword evidence="2 6" id="KW-0238">DNA-binding</keyword>
<dbReference type="PRINTS" id="PR00038">
    <property type="entry name" value="HTHLUXR"/>
</dbReference>
<dbReference type="PANTHER" id="PTHR45566">
    <property type="entry name" value="HTH-TYPE TRANSCRIPTIONAL REGULATOR YHJB-RELATED"/>
    <property type="match status" value="1"/>
</dbReference>
<proteinExistence type="predicted"/>
<dbReference type="InterPro" id="IPR001789">
    <property type="entry name" value="Sig_transdc_resp-reg_receiver"/>
</dbReference>